<proteinExistence type="predicted"/>
<gene>
    <name evidence="1" type="ORF">S03H2_64314</name>
</gene>
<dbReference type="AlphaFoldDB" id="X1K6U3"/>
<reference evidence="1" key="1">
    <citation type="journal article" date="2014" name="Front. Microbiol.">
        <title>High frequency of phylogenetically diverse reductive dehalogenase-homologous genes in deep subseafloor sedimentary metagenomes.</title>
        <authorList>
            <person name="Kawai M."/>
            <person name="Futagami T."/>
            <person name="Toyoda A."/>
            <person name="Takaki Y."/>
            <person name="Nishi S."/>
            <person name="Hori S."/>
            <person name="Arai W."/>
            <person name="Tsubouchi T."/>
            <person name="Morono Y."/>
            <person name="Uchiyama I."/>
            <person name="Ito T."/>
            <person name="Fujiyama A."/>
            <person name="Inagaki F."/>
            <person name="Takami H."/>
        </authorList>
    </citation>
    <scope>NUCLEOTIDE SEQUENCE</scope>
    <source>
        <strain evidence="1">Expedition CK06-06</strain>
    </source>
</reference>
<dbReference type="EMBL" id="BARU01041763">
    <property type="protein sequence ID" value="GAH77808.1"/>
    <property type="molecule type" value="Genomic_DNA"/>
</dbReference>
<protein>
    <submittedName>
        <fullName evidence="1">Uncharacterized protein</fullName>
    </submittedName>
</protein>
<name>X1K6U3_9ZZZZ</name>
<comment type="caution">
    <text evidence="1">The sequence shown here is derived from an EMBL/GenBank/DDBJ whole genome shotgun (WGS) entry which is preliminary data.</text>
</comment>
<evidence type="ECO:0000313" key="1">
    <source>
        <dbReference type="EMBL" id="GAH77808.1"/>
    </source>
</evidence>
<accession>X1K6U3</accession>
<sequence length="199" mass="22632">TNSLRLIHEAVGNLLDPHIRLIRATASSSYPTEKSKPHRNISVYETGSKRVEVTFNKGTSRDNFDMEAILDICNEIPIHDLWVHDLVLRFKYGAAPFDFNFKNRPLTSGSEAERWVATYLKNLKKEGWITRAQLRHLPLISALTVPKGGHLDGEQMNSPTFVRWLSRKTSGLVKMKTVRRLDEETFIDVRITEAMDGGG</sequence>
<organism evidence="1">
    <name type="scientific">marine sediment metagenome</name>
    <dbReference type="NCBI Taxonomy" id="412755"/>
    <lineage>
        <taxon>unclassified sequences</taxon>
        <taxon>metagenomes</taxon>
        <taxon>ecological metagenomes</taxon>
    </lineage>
</organism>
<feature type="non-terminal residue" evidence="1">
    <location>
        <position position="1"/>
    </location>
</feature>